<reference evidence="1 4" key="1">
    <citation type="submission" date="2015-01" db="EMBL/GenBank/DDBJ databases">
        <title>Genome Sequence of Pseudomonas antarctica CMS 35.</title>
        <authorList>
            <person name="Voget S."/>
            <person name="Chow J."/>
            <person name="Daniel R."/>
            <person name="Streit W."/>
        </authorList>
    </citation>
    <scope>NUCLEOTIDE SEQUENCE [LARGE SCALE GENOMIC DNA]</scope>
    <source>
        <strain evidence="1 4">CMS 35</strain>
    </source>
</reference>
<proteinExistence type="predicted"/>
<accession>A0A1G9YD25</accession>
<dbReference type="Proteomes" id="UP000182470">
    <property type="component" value="Chromosome I"/>
</dbReference>
<name>A0A1G9YD25_9PSED</name>
<dbReference type="EMBL" id="LT629704">
    <property type="protein sequence ID" value="SDN07052.1"/>
    <property type="molecule type" value="Genomic_DNA"/>
</dbReference>
<gene>
    <name evidence="1" type="ORF">PSAN_29380</name>
    <name evidence="2" type="ORF">SAMN04490179_2350</name>
</gene>
<sequence length="129" mass="14210">MFAKWIDDDQRYAFSLENNGGMEITNEDWSTLLVGQSEGKIISKNAHGVPFLKDVPLPSDEEILLINKTKQAELQLKASQAMTPLLLSLQLGNASNAEKELAKLWQAYSRDLSAVDLSAPAPTWPTAPI</sequence>
<evidence type="ECO:0000313" key="4">
    <source>
        <dbReference type="Proteomes" id="UP000748067"/>
    </source>
</evidence>
<dbReference type="Proteomes" id="UP000748067">
    <property type="component" value="Unassembled WGS sequence"/>
</dbReference>
<dbReference type="Pfam" id="PF02413">
    <property type="entry name" value="Caudo_TAP"/>
    <property type="match status" value="1"/>
</dbReference>
<evidence type="ECO:0000313" key="2">
    <source>
        <dbReference type="EMBL" id="SDN07052.1"/>
    </source>
</evidence>
<keyword evidence="4" id="KW-1185">Reference proteome</keyword>
<dbReference type="OrthoDB" id="6692826at2"/>
<organism evidence="2 3">
    <name type="scientific">Pseudomonas antarctica</name>
    <dbReference type="NCBI Taxonomy" id="219572"/>
    <lineage>
        <taxon>Bacteria</taxon>
        <taxon>Pseudomonadati</taxon>
        <taxon>Pseudomonadota</taxon>
        <taxon>Gammaproteobacteria</taxon>
        <taxon>Pseudomonadales</taxon>
        <taxon>Pseudomonadaceae</taxon>
        <taxon>Pseudomonas</taxon>
    </lineage>
</organism>
<evidence type="ECO:0000313" key="3">
    <source>
        <dbReference type="Proteomes" id="UP000182470"/>
    </source>
</evidence>
<dbReference type="InterPro" id="IPR003458">
    <property type="entry name" value="Phage_T4_Gp38_tail_assem"/>
</dbReference>
<dbReference type="RefSeq" id="WP_083357267.1">
    <property type="nucleotide sequence ID" value="NZ_JXDI01000001.1"/>
</dbReference>
<dbReference type="AlphaFoldDB" id="A0A1G9YD25"/>
<reference evidence="2 3" key="2">
    <citation type="submission" date="2016-10" db="EMBL/GenBank/DDBJ databases">
        <authorList>
            <person name="de Groot N.N."/>
        </authorList>
    </citation>
    <scope>NUCLEOTIDE SEQUENCE [LARGE SCALE GENOMIC DNA]</scope>
    <source>
        <strain evidence="2 3">BS2772</strain>
    </source>
</reference>
<dbReference type="EMBL" id="JXDI01000001">
    <property type="protein sequence ID" value="KAF2410506.1"/>
    <property type="molecule type" value="Genomic_DNA"/>
</dbReference>
<protein>
    <submittedName>
        <fullName evidence="1">Caudovirales tail fiber assembly protein</fullName>
    </submittedName>
    <submittedName>
        <fullName evidence="2">Virus tail fibre assembly protein, lambda gpK</fullName>
    </submittedName>
</protein>
<evidence type="ECO:0000313" key="1">
    <source>
        <dbReference type="EMBL" id="KAF2410506.1"/>
    </source>
</evidence>